<organism evidence="12 13">
    <name type="scientific">Leptotrombidium deliense</name>
    <dbReference type="NCBI Taxonomy" id="299467"/>
    <lineage>
        <taxon>Eukaryota</taxon>
        <taxon>Metazoa</taxon>
        <taxon>Ecdysozoa</taxon>
        <taxon>Arthropoda</taxon>
        <taxon>Chelicerata</taxon>
        <taxon>Arachnida</taxon>
        <taxon>Acari</taxon>
        <taxon>Acariformes</taxon>
        <taxon>Trombidiformes</taxon>
        <taxon>Prostigmata</taxon>
        <taxon>Anystina</taxon>
        <taxon>Parasitengona</taxon>
        <taxon>Trombiculoidea</taxon>
        <taxon>Trombiculidae</taxon>
        <taxon>Leptotrombidium</taxon>
    </lineage>
</organism>
<evidence type="ECO:0000259" key="11">
    <source>
        <dbReference type="Pfam" id="PF16178"/>
    </source>
</evidence>
<comment type="caution">
    <text evidence="8">Lacks conserved residue(s) required for the propagation of feature annotation.</text>
</comment>
<feature type="region of interest" description="Disordered" evidence="9">
    <location>
        <begin position="1"/>
        <end position="50"/>
    </location>
</feature>
<dbReference type="Pfam" id="PF16178">
    <property type="entry name" value="Anoct_dimer"/>
    <property type="match status" value="1"/>
</dbReference>
<feature type="compositionally biased region" description="Polar residues" evidence="9">
    <location>
        <begin position="22"/>
        <end position="31"/>
    </location>
</feature>
<dbReference type="GO" id="GO:0005886">
    <property type="term" value="C:plasma membrane"/>
    <property type="evidence" value="ECO:0007669"/>
    <property type="project" value="UniProtKB-SubCell"/>
</dbReference>
<keyword evidence="3" id="KW-1003">Cell membrane</keyword>
<evidence type="ECO:0000313" key="13">
    <source>
        <dbReference type="Proteomes" id="UP000288716"/>
    </source>
</evidence>
<dbReference type="InterPro" id="IPR049452">
    <property type="entry name" value="Anoctamin_TM"/>
</dbReference>
<keyword evidence="5 8" id="KW-1133">Transmembrane helix</keyword>
<reference evidence="12 13" key="1">
    <citation type="journal article" date="2018" name="Gigascience">
        <title>Genomes of trombidid mites reveal novel predicted allergens and laterally-transferred genes associated with secondary metabolism.</title>
        <authorList>
            <person name="Dong X."/>
            <person name="Chaisiri K."/>
            <person name="Xia D."/>
            <person name="Armstrong S.D."/>
            <person name="Fang Y."/>
            <person name="Donnelly M.J."/>
            <person name="Kadowaki T."/>
            <person name="McGarry J.W."/>
            <person name="Darby A.C."/>
            <person name="Makepeace B.L."/>
        </authorList>
    </citation>
    <scope>NUCLEOTIDE SEQUENCE [LARGE SCALE GENOMIC DNA]</scope>
    <source>
        <strain evidence="12">UoL-UT</strain>
    </source>
</reference>
<dbReference type="InterPro" id="IPR007632">
    <property type="entry name" value="Anoctamin"/>
</dbReference>
<dbReference type="STRING" id="299467.A0A443SMZ3"/>
<dbReference type="VEuPathDB" id="VectorBase:LDEU003187"/>
<dbReference type="Proteomes" id="UP000288716">
    <property type="component" value="Unassembled WGS sequence"/>
</dbReference>
<gene>
    <name evidence="12" type="ORF">B4U80_04201</name>
</gene>
<comment type="caution">
    <text evidence="12">The sequence shown here is derived from an EMBL/GenBank/DDBJ whole genome shotgun (WGS) entry which is preliminary data.</text>
</comment>
<keyword evidence="7" id="KW-0325">Glycoprotein</keyword>
<evidence type="ECO:0000256" key="4">
    <source>
        <dbReference type="ARBA" id="ARBA00022692"/>
    </source>
</evidence>
<evidence type="ECO:0000313" key="12">
    <source>
        <dbReference type="EMBL" id="RWS28853.1"/>
    </source>
</evidence>
<accession>A0A443SMZ3</accession>
<sequence>MNTKNSTEENEDSAIGSKEHSSPTPSYASAHSNEEAIINFRKGANGSRPQLDATTIQMNDQKHNKLSAPGHVDSFDVPIVDPPSPSKYDNIPLEPIGQQRNELSSFYFEDGCKRIDFILVYDTSNGNNEKNKVYTQYREYFEKNLRDDGLLLESANDDHSTLRYIKIHAPFDVLCRYAEIMKLKMPMKHVESGWKVILDDDDPYCRRRFTIPYTRDKEYLFNIPPVKERFFTTAQRSQIVDFILRRKSFSPKTDDASAFGLNKLLQDSIYTAAYPLHEGKLTGGKRNRSPRMNLATNWASLIKMFRKQPLDEIRNYFGVKIALYFAWLGFYTSMLIPASIVGVLCFFYGVITLQYDIPSQQICNNTFDHIEMCPLCTMRTCKFWKLSESCSYARMTYLFDNPATVFFAVFMSLWATVYLEMWKRYSARITYRWDLSTFDMFEEYPRP</sequence>
<protein>
    <recommendedName>
        <fullName evidence="8">Anoctamin</fullName>
    </recommendedName>
</protein>
<keyword evidence="13" id="KW-1185">Reference proteome</keyword>
<dbReference type="Pfam" id="PF04547">
    <property type="entry name" value="Anoctamin"/>
    <property type="match status" value="1"/>
</dbReference>
<feature type="non-terminal residue" evidence="12">
    <location>
        <position position="447"/>
    </location>
</feature>
<feature type="domain" description="Anoctamin dimerisation" evidence="11">
    <location>
        <begin position="107"/>
        <end position="310"/>
    </location>
</feature>
<evidence type="ECO:0000256" key="7">
    <source>
        <dbReference type="ARBA" id="ARBA00023180"/>
    </source>
</evidence>
<feature type="transmembrane region" description="Helical" evidence="8">
    <location>
        <begin position="403"/>
        <end position="422"/>
    </location>
</feature>
<dbReference type="PANTHER" id="PTHR12308">
    <property type="entry name" value="ANOCTAMIN"/>
    <property type="match status" value="1"/>
</dbReference>
<feature type="domain" description="Anoctamin transmembrane" evidence="10">
    <location>
        <begin position="313"/>
        <end position="446"/>
    </location>
</feature>
<proteinExistence type="inferred from homology"/>
<evidence type="ECO:0000256" key="1">
    <source>
        <dbReference type="ARBA" id="ARBA00004651"/>
    </source>
</evidence>
<dbReference type="OrthoDB" id="296386at2759"/>
<feature type="transmembrane region" description="Helical" evidence="8">
    <location>
        <begin position="324"/>
        <end position="351"/>
    </location>
</feature>
<evidence type="ECO:0000256" key="3">
    <source>
        <dbReference type="ARBA" id="ARBA00022475"/>
    </source>
</evidence>
<dbReference type="GO" id="GO:0046983">
    <property type="term" value="F:protein dimerization activity"/>
    <property type="evidence" value="ECO:0007669"/>
    <property type="project" value="InterPro"/>
</dbReference>
<evidence type="ECO:0000256" key="2">
    <source>
        <dbReference type="ARBA" id="ARBA00009671"/>
    </source>
</evidence>
<evidence type="ECO:0000256" key="8">
    <source>
        <dbReference type="RuleBase" id="RU280814"/>
    </source>
</evidence>
<evidence type="ECO:0000256" key="5">
    <source>
        <dbReference type="ARBA" id="ARBA00022989"/>
    </source>
</evidence>
<dbReference type="GO" id="GO:0005254">
    <property type="term" value="F:chloride channel activity"/>
    <property type="evidence" value="ECO:0007669"/>
    <property type="project" value="TreeGrafter"/>
</dbReference>
<dbReference type="InterPro" id="IPR032394">
    <property type="entry name" value="Anoct_dimer"/>
</dbReference>
<dbReference type="PANTHER" id="PTHR12308:SF83">
    <property type="entry name" value="ANOCTAMIN"/>
    <property type="match status" value="1"/>
</dbReference>
<keyword evidence="4 8" id="KW-0812">Transmembrane</keyword>
<comment type="subcellular location">
    <subcellularLocation>
        <location evidence="1">Cell membrane</location>
        <topology evidence="1">Multi-pass membrane protein</topology>
    </subcellularLocation>
    <subcellularLocation>
        <location evidence="8">Membrane</location>
        <topology evidence="8">Multi-pass membrane protein</topology>
    </subcellularLocation>
</comment>
<evidence type="ECO:0000256" key="6">
    <source>
        <dbReference type="ARBA" id="ARBA00023136"/>
    </source>
</evidence>
<evidence type="ECO:0000259" key="10">
    <source>
        <dbReference type="Pfam" id="PF04547"/>
    </source>
</evidence>
<name>A0A443SMZ3_9ACAR</name>
<comment type="similarity">
    <text evidence="2 8">Belongs to the anoctamin family.</text>
</comment>
<keyword evidence="6 8" id="KW-0472">Membrane</keyword>
<dbReference type="AlphaFoldDB" id="A0A443SMZ3"/>
<evidence type="ECO:0000256" key="9">
    <source>
        <dbReference type="SAM" id="MobiDB-lite"/>
    </source>
</evidence>
<dbReference type="EMBL" id="NCKV01001180">
    <property type="protein sequence ID" value="RWS28853.1"/>
    <property type="molecule type" value="Genomic_DNA"/>
</dbReference>